<evidence type="ECO:0000313" key="4">
    <source>
        <dbReference type="Proteomes" id="UP000054144"/>
    </source>
</evidence>
<evidence type="ECO:0000256" key="2">
    <source>
        <dbReference type="SAM" id="MobiDB-lite"/>
    </source>
</evidence>
<keyword evidence="1" id="KW-0175">Coiled coil</keyword>
<keyword evidence="4" id="KW-1185">Reference proteome</keyword>
<dbReference type="Proteomes" id="UP000054144">
    <property type="component" value="Unassembled WGS sequence"/>
</dbReference>
<protein>
    <recommendedName>
        <fullName evidence="5">WHIM1 domain-containing protein</fullName>
    </recommendedName>
</protein>
<proteinExistence type="predicted"/>
<feature type="region of interest" description="Disordered" evidence="2">
    <location>
        <begin position="164"/>
        <end position="190"/>
    </location>
</feature>
<name>A0A0D7AI80_9AGAR</name>
<dbReference type="PANTHER" id="PTHR42107:SF1">
    <property type="entry name" value="WHIM1 DOMAIN-CONTAINING PROTEIN"/>
    <property type="match status" value="1"/>
</dbReference>
<feature type="compositionally biased region" description="Low complexity" evidence="2">
    <location>
        <begin position="357"/>
        <end position="367"/>
    </location>
</feature>
<dbReference type="EMBL" id="KN881666">
    <property type="protein sequence ID" value="KIY51292.1"/>
    <property type="molecule type" value="Genomic_DNA"/>
</dbReference>
<dbReference type="PANTHER" id="PTHR42107">
    <property type="entry name" value="YALI0D24453P"/>
    <property type="match status" value="1"/>
</dbReference>
<gene>
    <name evidence="3" type="ORF">FISHEDRAFT_30923</name>
</gene>
<accession>A0A0D7AI80</accession>
<evidence type="ECO:0008006" key="5">
    <source>
        <dbReference type="Google" id="ProtNLM"/>
    </source>
</evidence>
<organism evidence="3 4">
    <name type="scientific">Fistulina hepatica ATCC 64428</name>
    <dbReference type="NCBI Taxonomy" id="1128425"/>
    <lineage>
        <taxon>Eukaryota</taxon>
        <taxon>Fungi</taxon>
        <taxon>Dikarya</taxon>
        <taxon>Basidiomycota</taxon>
        <taxon>Agaricomycotina</taxon>
        <taxon>Agaricomycetes</taxon>
        <taxon>Agaricomycetidae</taxon>
        <taxon>Agaricales</taxon>
        <taxon>Fistulinaceae</taxon>
        <taxon>Fistulina</taxon>
    </lineage>
</organism>
<reference evidence="3 4" key="1">
    <citation type="journal article" date="2015" name="Fungal Genet. Biol.">
        <title>Evolution of novel wood decay mechanisms in Agaricales revealed by the genome sequences of Fistulina hepatica and Cylindrobasidium torrendii.</title>
        <authorList>
            <person name="Floudas D."/>
            <person name="Held B.W."/>
            <person name="Riley R."/>
            <person name="Nagy L.G."/>
            <person name="Koehler G."/>
            <person name="Ransdell A.S."/>
            <person name="Younus H."/>
            <person name="Chow J."/>
            <person name="Chiniquy J."/>
            <person name="Lipzen A."/>
            <person name="Tritt A."/>
            <person name="Sun H."/>
            <person name="Haridas S."/>
            <person name="LaButti K."/>
            <person name="Ohm R.A."/>
            <person name="Kues U."/>
            <person name="Blanchette R.A."/>
            <person name="Grigoriev I.V."/>
            <person name="Minto R.E."/>
            <person name="Hibbett D.S."/>
        </authorList>
    </citation>
    <scope>NUCLEOTIDE SEQUENCE [LARGE SCALE GENOMIC DNA]</scope>
    <source>
        <strain evidence="3 4">ATCC 64428</strain>
    </source>
</reference>
<feature type="compositionally biased region" description="Acidic residues" evidence="2">
    <location>
        <begin position="320"/>
        <end position="329"/>
    </location>
</feature>
<feature type="non-terminal residue" evidence="3">
    <location>
        <position position="1"/>
    </location>
</feature>
<evidence type="ECO:0000313" key="3">
    <source>
        <dbReference type="EMBL" id="KIY51292.1"/>
    </source>
</evidence>
<feature type="compositionally biased region" description="Basic and acidic residues" evidence="2">
    <location>
        <begin position="400"/>
        <end position="413"/>
    </location>
</feature>
<sequence>KKKGHVCPPSNAKHPSDRWESLFIYSFICKFTNLRGKVEGLETPMECAIPSFVNALLSKEPEPILTAVLTRFVLNLRPQARNLSADQISSTVANVIGEHMKTSERTVFWDDERNMNVDPFHDLEGGFFSTDWDFKLKVLRQLVELQLSHSVEVKGIVDRAWGAAQGKNKKKDTSLAPPEPSDPRSHQNLSLVPLGQDIKRMRYWATDDSPRIWASSNPWRITASFQSVSSTREEYVALIERLKAVELKQLKKGEKRPKLETMHLALINALEPRIEAIDVEIARVKKVRKKIEQRQALYAQAELRETRTRRSTQKARYVYNDDESEDGADDEYKFQEDEDYDEPFDDENASEGRFPRNGRSNGRRANGWQVVGQRRSTRTAAANAKRSASPDIWGGFRGGIEPRRSGRHADSVHSDAPPLKRARTESSASGMSRDGTPARLTSNTNGVKLKNTGAAALRPNEIAMEQIAGKKKSKFWVYAVEPVPE</sequence>
<feature type="non-terminal residue" evidence="3">
    <location>
        <position position="485"/>
    </location>
</feature>
<feature type="compositionally biased region" description="Acidic residues" evidence="2">
    <location>
        <begin position="336"/>
        <end position="349"/>
    </location>
</feature>
<feature type="coiled-coil region" evidence="1">
    <location>
        <begin position="274"/>
        <end position="304"/>
    </location>
</feature>
<feature type="region of interest" description="Disordered" evidence="2">
    <location>
        <begin position="309"/>
        <end position="447"/>
    </location>
</feature>
<dbReference type="OrthoDB" id="205403at2759"/>
<evidence type="ECO:0000256" key="1">
    <source>
        <dbReference type="SAM" id="Coils"/>
    </source>
</evidence>
<dbReference type="AlphaFoldDB" id="A0A0D7AI80"/>